<keyword evidence="5" id="KW-0418">Kinase</keyword>
<dbReference type="SMART" id="SM00220">
    <property type="entry name" value="S_TKc"/>
    <property type="match status" value="1"/>
</dbReference>
<dbReference type="Pfam" id="PF00069">
    <property type="entry name" value="Pkinase"/>
    <property type="match status" value="1"/>
</dbReference>
<dbReference type="EMBL" id="VRMN01000001">
    <property type="protein sequence ID" value="KAA8499616.1"/>
    <property type="molecule type" value="Genomic_DNA"/>
</dbReference>
<name>A0A5J4Z7D8_PORPP</name>
<keyword evidence="2 3" id="KW-0067">ATP-binding</keyword>
<evidence type="ECO:0000256" key="1">
    <source>
        <dbReference type="ARBA" id="ARBA00022741"/>
    </source>
</evidence>
<dbReference type="InterPro" id="IPR000719">
    <property type="entry name" value="Prot_kinase_dom"/>
</dbReference>
<feature type="domain" description="Protein kinase" evidence="4">
    <location>
        <begin position="132"/>
        <end position="390"/>
    </location>
</feature>
<dbReference type="PROSITE" id="PS00107">
    <property type="entry name" value="PROTEIN_KINASE_ATP"/>
    <property type="match status" value="1"/>
</dbReference>
<dbReference type="SUPFAM" id="SSF56112">
    <property type="entry name" value="Protein kinase-like (PK-like)"/>
    <property type="match status" value="1"/>
</dbReference>
<dbReference type="InterPro" id="IPR011009">
    <property type="entry name" value="Kinase-like_dom_sf"/>
</dbReference>
<keyword evidence="5" id="KW-0808">Transferase</keyword>
<organism evidence="5 6">
    <name type="scientific">Porphyridium purpureum</name>
    <name type="common">Red alga</name>
    <name type="synonym">Porphyridium cruentum</name>
    <dbReference type="NCBI Taxonomy" id="35688"/>
    <lineage>
        <taxon>Eukaryota</taxon>
        <taxon>Rhodophyta</taxon>
        <taxon>Bangiophyceae</taxon>
        <taxon>Porphyridiales</taxon>
        <taxon>Porphyridiaceae</taxon>
        <taxon>Porphyridium</taxon>
    </lineage>
</organism>
<reference evidence="6" key="1">
    <citation type="journal article" date="2019" name="Nat. Commun.">
        <title>Expansion of phycobilisome linker gene families in mesophilic red algae.</title>
        <authorList>
            <person name="Lee J."/>
            <person name="Kim D."/>
            <person name="Bhattacharya D."/>
            <person name="Yoon H.S."/>
        </authorList>
    </citation>
    <scope>NUCLEOTIDE SEQUENCE [LARGE SCALE GENOMIC DNA]</scope>
    <source>
        <strain evidence="6">CCMP 1328</strain>
    </source>
</reference>
<dbReference type="GO" id="GO:0005524">
    <property type="term" value="F:ATP binding"/>
    <property type="evidence" value="ECO:0007669"/>
    <property type="project" value="UniProtKB-UniRule"/>
</dbReference>
<dbReference type="OrthoDB" id="346907at2759"/>
<proteinExistence type="predicted"/>
<dbReference type="FunFam" id="1.10.510.10:FF:000571">
    <property type="entry name" value="Maternal embryonic leucine zipper kinase"/>
    <property type="match status" value="1"/>
</dbReference>
<keyword evidence="1 3" id="KW-0547">Nucleotide-binding</keyword>
<dbReference type="InterPro" id="IPR008271">
    <property type="entry name" value="Ser/Thr_kinase_AS"/>
</dbReference>
<dbReference type="InterPro" id="IPR017441">
    <property type="entry name" value="Protein_kinase_ATP_BS"/>
</dbReference>
<dbReference type="PANTHER" id="PTHR24347">
    <property type="entry name" value="SERINE/THREONINE-PROTEIN KINASE"/>
    <property type="match status" value="1"/>
</dbReference>
<protein>
    <submittedName>
        <fullName evidence="5">Putative myosin light chain kinase</fullName>
    </submittedName>
</protein>
<dbReference type="Proteomes" id="UP000324585">
    <property type="component" value="Unassembled WGS sequence"/>
</dbReference>
<comment type="caution">
    <text evidence="5">The sequence shown here is derived from an EMBL/GenBank/DDBJ whole genome shotgun (WGS) entry which is preliminary data.</text>
</comment>
<evidence type="ECO:0000313" key="5">
    <source>
        <dbReference type="EMBL" id="KAA8499616.1"/>
    </source>
</evidence>
<dbReference type="Gene3D" id="1.10.510.10">
    <property type="entry name" value="Transferase(Phosphotransferase) domain 1"/>
    <property type="match status" value="1"/>
</dbReference>
<gene>
    <name evidence="5" type="ORF">FVE85_7201</name>
</gene>
<evidence type="ECO:0000259" key="4">
    <source>
        <dbReference type="PROSITE" id="PS50011"/>
    </source>
</evidence>
<sequence>MNSVSSISSLDADFLRRKSASEGGFGARRLRYTGIDGIKGWVGVKFLFFFYADRYAVVENEYLTLYEDESMKKVVWAGSLHGAQVARGMAGTDIVVCTVDDARHSIRPPVGAFSDWWTVVNQAAALKIEKFYKLCGLLGQGSFSRVRLAKDLQTGQEVAVKIMPRSSLKSDLNVLQRREIAVMRAIDHENIVKLIDVFEGPKRIYFVLEYVRGGMLYDYILRRSEIYEHEVRRIFKQILLAVRVCHEHGIVHRDLKLDNIMCTSQEKDTDIKVTDFGLAGLIDGVRMMHSFVGTPLYMAPELLELKPYDESVDMWSSGVILYGLLTGTFPHRGERTREILESIQTKDYGLLPPSASETLSDDCQSLVYSLLQYNPKKRLSASAALHHPWFLSTNDDFAQGRVSSLKYVLGTDDHDLLVMFPNGKLAKNFHVPPAAPRDSLTAQEKFRASVRSMIAINRMQAMVSVERRKKLRTLFFSAMASQRLLSLATGLSAQRLLQSSQDQQPESSLPS</sequence>
<evidence type="ECO:0000256" key="3">
    <source>
        <dbReference type="PROSITE-ProRule" id="PRU10141"/>
    </source>
</evidence>
<dbReference type="AlphaFoldDB" id="A0A5J4Z7D8"/>
<dbReference type="CDD" id="cd05117">
    <property type="entry name" value="STKc_CAMK"/>
    <property type="match status" value="1"/>
</dbReference>
<dbReference type="PROSITE" id="PS50011">
    <property type="entry name" value="PROTEIN_KINASE_DOM"/>
    <property type="match status" value="1"/>
</dbReference>
<dbReference type="PROSITE" id="PS00108">
    <property type="entry name" value="PROTEIN_KINASE_ST"/>
    <property type="match status" value="1"/>
</dbReference>
<accession>A0A5J4Z7D8</accession>
<evidence type="ECO:0000256" key="2">
    <source>
        <dbReference type="ARBA" id="ARBA00022840"/>
    </source>
</evidence>
<feature type="binding site" evidence="3">
    <location>
        <position position="161"/>
    </location>
    <ligand>
        <name>ATP</name>
        <dbReference type="ChEBI" id="CHEBI:30616"/>
    </ligand>
</feature>
<dbReference type="GO" id="GO:0004672">
    <property type="term" value="F:protein kinase activity"/>
    <property type="evidence" value="ECO:0007669"/>
    <property type="project" value="InterPro"/>
</dbReference>
<dbReference type="FunFam" id="3.30.200.20:FF:000042">
    <property type="entry name" value="Aurora kinase A"/>
    <property type="match status" value="1"/>
</dbReference>
<evidence type="ECO:0000313" key="6">
    <source>
        <dbReference type="Proteomes" id="UP000324585"/>
    </source>
</evidence>
<keyword evidence="6" id="KW-1185">Reference proteome</keyword>